<reference evidence="11 12" key="1">
    <citation type="journal article" date="2004" name="Nature">
        <title>Genome evolution in yeasts.</title>
        <authorList>
            <consortium name="Genolevures"/>
            <person name="Dujon B."/>
            <person name="Sherman D."/>
            <person name="Fischer G."/>
            <person name="Durrens P."/>
            <person name="Casaregola S."/>
            <person name="Lafontaine I."/>
            <person name="de Montigny J."/>
            <person name="Marck C."/>
            <person name="Neuveglise C."/>
            <person name="Talla E."/>
            <person name="Goffard N."/>
            <person name="Frangeul L."/>
            <person name="Aigle M."/>
            <person name="Anthouard V."/>
            <person name="Babour A."/>
            <person name="Barbe V."/>
            <person name="Barnay S."/>
            <person name="Blanchin S."/>
            <person name="Beckerich J.M."/>
            <person name="Beyne E."/>
            <person name="Bleykasten C."/>
            <person name="Boisrame A."/>
            <person name="Boyer J."/>
            <person name="Cattolico L."/>
            <person name="Confanioleri F."/>
            <person name="de Daruvar A."/>
            <person name="Despons L."/>
            <person name="Fabre E."/>
            <person name="Fairhead C."/>
            <person name="Ferry-Dumazet H."/>
            <person name="Groppi A."/>
            <person name="Hantraye F."/>
            <person name="Hennequin C."/>
            <person name="Jauniaux N."/>
            <person name="Joyet P."/>
            <person name="Kachouri R."/>
            <person name="Kerrest A."/>
            <person name="Koszul R."/>
            <person name="Lemaire M."/>
            <person name="Lesur I."/>
            <person name="Ma L."/>
            <person name="Muller H."/>
            <person name="Nicaud J.M."/>
            <person name="Nikolski M."/>
            <person name="Oztas S."/>
            <person name="Ozier-Kalogeropoulos O."/>
            <person name="Pellenz S."/>
            <person name="Potier S."/>
            <person name="Richard G.F."/>
            <person name="Straub M.L."/>
            <person name="Suleau A."/>
            <person name="Swennene D."/>
            <person name="Tekaia F."/>
            <person name="Wesolowski-Louvel M."/>
            <person name="Westhof E."/>
            <person name="Wirth B."/>
            <person name="Zeniou-Meyer M."/>
            <person name="Zivanovic I."/>
            <person name="Bolotin-Fukuhara M."/>
            <person name="Thierry A."/>
            <person name="Bouchier C."/>
            <person name="Caudron B."/>
            <person name="Scarpelli C."/>
            <person name="Gaillardin C."/>
            <person name="Weissenbach J."/>
            <person name="Wincker P."/>
            <person name="Souciet J.L."/>
        </authorList>
    </citation>
    <scope>NUCLEOTIDE SEQUENCE [LARGE SCALE GENOMIC DNA]</scope>
    <source>
        <strain evidence="12">ATCC 36239 / CBS 767 / BCRC 21394 / JCM 1990 / NBRC 0083 / IGC 2968</strain>
    </source>
</reference>
<dbReference type="FunFam" id="1.10.45.10:FF:000001">
    <property type="entry name" value="D-lactate dehydrogenase mitochondrial"/>
    <property type="match status" value="1"/>
</dbReference>
<keyword evidence="9" id="KW-0812">Transmembrane</keyword>
<dbReference type="InterPro" id="IPR016171">
    <property type="entry name" value="Vanillyl_alc_oxidase_C-sub2"/>
</dbReference>
<gene>
    <name evidence="11" type="ordered locus">DEHA2F06930g</name>
</gene>
<dbReference type="eggNOG" id="KOG1231">
    <property type="taxonomic scope" value="Eukaryota"/>
</dbReference>
<evidence type="ECO:0000256" key="3">
    <source>
        <dbReference type="ARBA" id="ARBA00022630"/>
    </source>
</evidence>
<dbReference type="PANTHER" id="PTHR11748:SF117">
    <property type="entry name" value="AER321WP"/>
    <property type="match status" value="1"/>
</dbReference>
<evidence type="ECO:0000256" key="9">
    <source>
        <dbReference type="SAM" id="Phobius"/>
    </source>
</evidence>
<dbReference type="GO" id="GO:1903457">
    <property type="term" value="P:lactate catabolic process"/>
    <property type="evidence" value="ECO:0007669"/>
    <property type="project" value="TreeGrafter"/>
</dbReference>
<dbReference type="SUPFAM" id="SSF55103">
    <property type="entry name" value="FAD-linked oxidases, C-terminal domain"/>
    <property type="match status" value="1"/>
</dbReference>
<evidence type="ECO:0000256" key="2">
    <source>
        <dbReference type="ARBA" id="ARBA00008000"/>
    </source>
</evidence>
<dbReference type="GO" id="GO:0071949">
    <property type="term" value="F:FAD binding"/>
    <property type="evidence" value="ECO:0007669"/>
    <property type="project" value="InterPro"/>
</dbReference>
<evidence type="ECO:0000256" key="4">
    <source>
        <dbReference type="ARBA" id="ARBA00022827"/>
    </source>
</evidence>
<dbReference type="InterPro" id="IPR004113">
    <property type="entry name" value="FAD-bd_oxidored_4_C"/>
</dbReference>
<evidence type="ECO:0000313" key="11">
    <source>
        <dbReference type="EMBL" id="CAG88993.1"/>
    </source>
</evidence>
<dbReference type="InterPro" id="IPR016164">
    <property type="entry name" value="FAD-linked_Oxase-like_C"/>
</dbReference>
<dbReference type="OrthoDB" id="7786253at2759"/>
<dbReference type="Pfam" id="PF02913">
    <property type="entry name" value="FAD-oxidase_C"/>
    <property type="match status" value="1"/>
</dbReference>
<dbReference type="GO" id="GO:0005739">
    <property type="term" value="C:mitochondrion"/>
    <property type="evidence" value="ECO:0007669"/>
    <property type="project" value="TreeGrafter"/>
</dbReference>
<dbReference type="FunFam" id="3.30.465.10:FF:000014">
    <property type="entry name" value="D-lactate dehydrogenase (Cytochrome), putative"/>
    <property type="match status" value="1"/>
</dbReference>
<dbReference type="PANTHER" id="PTHR11748">
    <property type="entry name" value="D-LACTATE DEHYDROGENASE"/>
    <property type="match status" value="1"/>
</dbReference>
<evidence type="ECO:0000259" key="10">
    <source>
        <dbReference type="PROSITE" id="PS51387"/>
    </source>
</evidence>
<feature type="transmembrane region" description="Helical" evidence="9">
    <location>
        <begin position="37"/>
        <end position="57"/>
    </location>
</feature>
<name>Q6BMB0_DEBHA</name>
<keyword evidence="12" id="KW-1185">Reference proteome</keyword>
<dbReference type="InParanoid" id="Q6BMB0"/>
<organism evidence="11 12">
    <name type="scientific">Debaryomyces hansenii (strain ATCC 36239 / CBS 767 / BCRC 21394 / JCM 1990 / NBRC 0083 / IGC 2968)</name>
    <name type="common">Yeast</name>
    <name type="synonym">Torulaspora hansenii</name>
    <dbReference type="NCBI Taxonomy" id="284592"/>
    <lineage>
        <taxon>Eukaryota</taxon>
        <taxon>Fungi</taxon>
        <taxon>Dikarya</taxon>
        <taxon>Ascomycota</taxon>
        <taxon>Saccharomycotina</taxon>
        <taxon>Pichiomycetes</taxon>
        <taxon>Debaryomycetaceae</taxon>
        <taxon>Debaryomyces</taxon>
    </lineage>
</organism>
<proteinExistence type="inferred from homology"/>
<evidence type="ECO:0000256" key="1">
    <source>
        <dbReference type="ARBA" id="ARBA00001974"/>
    </source>
</evidence>
<dbReference type="HOGENOM" id="CLU_017779_3_3_1"/>
<dbReference type="GO" id="GO:0004458">
    <property type="term" value="F:D-lactate dehydrogenase (cytochrome) activity"/>
    <property type="evidence" value="ECO:0007669"/>
    <property type="project" value="UniProtKB-EC"/>
</dbReference>
<dbReference type="InterPro" id="IPR016166">
    <property type="entry name" value="FAD-bd_PCMH"/>
</dbReference>
<keyword evidence="3" id="KW-0285">Flavoprotein</keyword>
<keyword evidence="4" id="KW-0274">FAD</keyword>
<dbReference type="Proteomes" id="UP000000599">
    <property type="component" value="Chromosome F"/>
</dbReference>
<keyword evidence="9" id="KW-1133">Transmembrane helix</keyword>
<dbReference type="AlphaFoldDB" id="Q6BMB0"/>
<protein>
    <recommendedName>
        <fullName evidence="6">D-lactate dehydrogenase (cytochrome)</fullName>
        <ecNumber evidence="6">1.1.2.4</ecNumber>
    </recommendedName>
    <alternativeName>
        <fullName evidence="8">D-lactate ferricytochrome C oxidoreductase</fullName>
    </alternativeName>
</protein>
<sequence length="564" mass="63467">MFTTRLALSHRSVLRKSIPTISRRFNSNRASNKRSNLVNGIFGSIIIGSIGIAYKYGQDSIRHSPPSDVFPLESTTKLENISPPKYCSENELLQAVKELKELLGDENVFNSKVELEHHTKNEFTHHLPREHEKPRYVIYPLSTEDVSESMKILFKYNVPVVPFSAGTSLEGHFFSTRQGISMNTSRMDKILRVHHDDLDAVVQAGVNWQKLNEELAPHNLMFGTDCGPNGLISGMINTNASGINASRYGAMISNVISITVVLADGTIVKTKQRPRKSSAGYNLTGLFIGSEGTLGIVTEATVKLHVKPHFETVVVGQFPSILDSTNTVAQIYRAGIQPNAIELLDKEMMHCINYSGYFTRHWLECPTIFFKIGGINETVVTEYVNKLKQISMQNNCEEFIFAQNEEEQEELFSARKNAFYAILNYGRNEIDEDVRLWVTDIAVPLSKLSPVLTKVDELIKKSGLRSVILGHVGDANFHADVFYKPDEKKKCETLIHEMMLLGLENEGTSSGEHGIGNGKRKYLELELGIDAVDLMRRLKFSLDPKRLLNPDKIFKIDPTDDREY</sequence>
<dbReference type="GeneID" id="2904133"/>
<dbReference type="STRING" id="284592.Q6BMB0"/>
<evidence type="ECO:0000256" key="8">
    <source>
        <dbReference type="ARBA" id="ARBA00083446"/>
    </source>
</evidence>
<accession>Q6BMB0</accession>
<dbReference type="InterPro" id="IPR006094">
    <property type="entry name" value="Oxid_FAD_bind_N"/>
</dbReference>
<comment type="cofactor">
    <cofactor evidence="1">
        <name>FAD</name>
        <dbReference type="ChEBI" id="CHEBI:57692"/>
    </cofactor>
</comment>
<dbReference type="VEuPathDB" id="FungiDB:DEHA2F06930g"/>
<evidence type="ECO:0000256" key="5">
    <source>
        <dbReference type="ARBA" id="ARBA00023002"/>
    </source>
</evidence>
<dbReference type="EMBL" id="CR382138">
    <property type="protein sequence ID" value="CAG88993.1"/>
    <property type="molecule type" value="Genomic_DNA"/>
</dbReference>
<dbReference type="RefSeq" id="XP_460661.1">
    <property type="nucleotide sequence ID" value="XM_460661.1"/>
</dbReference>
<evidence type="ECO:0000313" key="12">
    <source>
        <dbReference type="Proteomes" id="UP000000599"/>
    </source>
</evidence>
<dbReference type="EC" id="1.1.2.4" evidence="6"/>
<dbReference type="Gene3D" id="3.30.70.2740">
    <property type="match status" value="1"/>
</dbReference>
<comment type="catalytic activity">
    <reaction evidence="7">
        <text>(R)-lactate + 2 Fe(III)-[cytochrome c] = 2 Fe(II)-[cytochrome c] + pyruvate + 2 H(+)</text>
        <dbReference type="Rhea" id="RHEA:13521"/>
        <dbReference type="Rhea" id="RHEA-COMP:10350"/>
        <dbReference type="Rhea" id="RHEA-COMP:14399"/>
        <dbReference type="ChEBI" id="CHEBI:15361"/>
        <dbReference type="ChEBI" id="CHEBI:15378"/>
        <dbReference type="ChEBI" id="CHEBI:16004"/>
        <dbReference type="ChEBI" id="CHEBI:29033"/>
        <dbReference type="ChEBI" id="CHEBI:29034"/>
        <dbReference type="EC" id="1.1.2.4"/>
    </reaction>
</comment>
<dbReference type="InterPro" id="IPR016169">
    <property type="entry name" value="FAD-bd_PCMH_sub2"/>
</dbReference>
<dbReference type="OMA" id="LMFGTDC"/>
<feature type="domain" description="FAD-binding PCMH-type" evidence="10">
    <location>
        <begin position="129"/>
        <end position="307"/>
    </location>
</feature>
<dbReference type="SUPFAM" id="SSF56176">
    <property type="entry name" value="FAD-binding/transporter-associated domain-like"/>
    <property type="match status" value="1"/>
</dbReference>
<keyword evidence="5" id="KW-0560">Oxidoreductase</keyword>
<dbReference type="PROSITE" id="PS51387">
    <property type="entry name" value="FAD_PCMH"/>
    <property type="match status" value="1"/>
</dbReference>
<keyword evidence="9" id="KW-0472">Membrane</keyword>
<dbReference type="FunFam" id="3.30.70.2740:FF:000001">
    <property type="entry name" value="D-lactate dehydrogenase mitochondrial"/>
    <property type="match status" value="1"/>
</dbReference>
<dbReference type="Gene3D" id="3.30.465.10">
    <property type="match status" value="1"/>
</dbReference>
<dbReference type="Pfam" id="PF01565">
    <property type="entry name" value="FAD_binding_4"/>
    <property type="match status" value="1"/>
</dbReference>
<dbReference type="GO" id="GO:0008720">
    <property type="term" value="F:D-lactate dehydrogenase (NAD+) activity"/>
    <property type="evidence" value="ECO:0007669"/>
    <property type="project" value="TreeGrafter"/>
</dbReference>
<dbReference type="Gene3D" id="1.10.45.10">
    <property type="entry name" value="Vanillyl-alcohol Oxidase, Chain A, domain 4"/>
    <property type="match status" value="1"/>
</dbReference>
<dbReference type="KEGG" id="dha:DEHA2F06930g"/>
<comment type="similarity">
    <text evidence="2">Belongs to the FAD-binding oxidoreductase/transferase type 4 family.</text>
</comment>
<dbReference type="InterPro" id="IPR036318">
    <property type="entry name" value="FAD-bd_PCMH-like_sf"/>
</dbReference>
<evidence type="ECO:0000256" key="6">
    <source>
        <dbReference type="ARBA" id="ARBA00038897"/>
    </source>
</evidence>
<evidence type="ECO:0000256" key="7">
    <source>
        <dbReference type="ARBA" id="ARBA00051436"/>
    </source>
</evidence>